<dbReference type="PANTHER" id="PTHR35602:SF3">
    <property type="entry name" value="ESTERASE YQIA"/>
    <property type="match status" value="1"/>
</dbReference>
<proteinExistence type="predicted"/>
<gene>
    <name evidence="1" type="ORF">HC757_08945</name>
</gene>
<comment type="caution">
    <text evidence="1">The sequence shown here is derived from an EMBL/GenBank/DDBJ whole genome shotgun (WGS) entry which is preliminary data.</text>
</comment>
<evidence type="ECO:0000313" key="2">
    <source>
        <dbReference type="Proteomes" id="UP000737113"/>
    </source>
</evidence>
<dbReference type="PANTHER" id="PTHR35602">
    <property type="entry name" value="ESTERASE YQIA-RELATED"/>
    <property type="match status" value="1"/>
</dbReference>
<dbReference type="RefSeq" id="WP_169564005.1">
    <property type="nucleotide sequence ID" value="NZ_JAAXYH010000005.1"/>
</dbReference>
<organism evidence="1 2">
    <name type="scientific">Shewanella salipaludis</name>
    <dbReference type="NCBI Taxonomy" id="2723052"/>
    <lineage>
        <taxon>Bacteria</taxon>
        <taxon>Pseudomonadati</taxon>
        <taxon>Pseudomonadota</taxon>
        <taxon>Gammaproteobacteria</taxon>
        <taxon>Alteromonadales</taxon>
        <taxon>Shewanellaceae</taxon>
        <taxon>Shewanella</taxon>
    </lineage>
</organism>
<protein>
    <submittedName>
        <fullName evidence="1">Esterase YqiA</fullName>
    </submittedName>
</protein>
<dbReference type="InterPro" id="IPR029058">
    <property type="entry name" value="AB_hydrolase_fold"/>
</dbReference>
<name>A0A972FZ26_9GAMM</name>
<dbReference type="Pfam" id="PF05728">
    <property type="entry name" value="UPF0227"/>
    <property type="match status" value="1"/>
</dbReference>
<reference evidence="1" key="1">
    <citation type="submission" date="2020-04" db="EMBL/GenBank/DDBJ databases">
        <title>Description of Shewanella salipaludis sp. nov., isolated from a salt marsh.</title>
        <authorList>
            <person name="Park S."/>
            <person name="Yoon J.-H."/>
        </authorList>
    </citation>
    <scope>NUCLEOTIDE SEQUENCE</scope>
    <source>
        <strain evidence="1">SHSM-M6</strain>
    </source>
</reference>
<dbReference type="AlphaFoldDB" id="A0A972FZ26"/>
<dbReference type="SUPFAM" id="SSF53474">
    <property type="entry name" value="alpha/beta-Hydrolases"/>
    <property type="match status" value="1"/>
</dbReference>
<keyword evidence="2" id="KW-1185">Reference proteome</keyword>
<sequence>MLLYIHGFNSSPLSDKGRVTAQFIAQHHPGLRFYQPQLATAPEVAMAELCLLVETQVQAGEPLAYIGSSLGGYYASYLAERYGGRAALINPAVRPFDLFDDFIGIQYNPYTRESYRVLPEHKQQLVQFDTQVIRNPERFLVCLQTGDEVLDYRAALHKYACCQLHIEAGGDHSFVGYEQQLQRMSQFLCLP</sequence>
<dbReference type="InterPro" id="IPR008886">
    <property type="entry name" value="UPF0227/Esterase_YqiA"/>
</dbReference>
<accession>A0A972FZ26</accession>
<dbReference type="Gene3D" id="3.40.50.1820">
    <property type="entry name" value="alpha/beta hydrolase"/>
    <property type="match status" value="1"/>
</dbReference>
<dbReference type="EMBL" id="JAAXYH010000005">
    <property type="protein sequence ID" value="NMH65297.1"/>
    <property type="molecule type" value="Genomic_DNA"/>
</dbReference>
<evidence type="ECO:0000313" key="1">
    <source>
        <dbReference type="EMBL" id="NMH65297.1"/>
    </source>
</evidence>
<dbReference type="Proteomes" id="UP000737113">
    <property type="component" value="Unassembled WGS sequence"/>
</dbReference>